<comment type="cofactor">
    <cofactor evidence="1">
        <name>Ca(2+)</name>
        <dbReference type="ChEBI" id="CHEBI:29108"/>
    </cofactor>
</comment>
<feature type="non-terminal residue" evidence="9">
    <location>
        <position position="274"/>
    </location>
</feature>
<dbReference type="PANTHER" id="PTHR42693">
    <property type="entry name" value="ARYLSULFATASE FAMILY MEMBER"/>
    <property type="match status" value="1"/>
</dbReference>
<feature type="non-terminal residue" evidence="9">
    <location>
        <position position="1"/>
    </location>
</feature>
<evidence type="ECO:0000256" key="7">
    <source>
        <dbReference type="SAM" id="MobiDB-lite"/>
    </source>
</evidence>
<keyword evidence="6" id="KW-0106">Calcium</keyword>
<dbReference type="PANTHER" id="PTHR42693:SF42">
    <property type="entry name" value="ARYLSULFATASE G"/>
    <property type="match status" value="1"/>
</dbReference>
<name>A0A382WY70_9ZZZZ</name>
<dbReference type="InterPro" id="IPR000917">
    <property type="entry name" value="Sulfatase_N"/>
</dbReference>
<dbReference type="InterPro" id="IPR017850">
    <property type="entry name" value="Alkaline_phosphatase_core_sf"/>
</dbReference>
<dbReference type="EMBL" id="UINC01163512">
    <property type="protein sequence ID" value="SVD63857.1"/>
    <property type="molecule type" value="Genomic_DNA"/>
</dbReference>
<evidence type="ECO:0000256" key="4">
    <source>
        <dbReference type="ARBA" id="ARBA00022729"/>
    </source>
</evidence>
<protein>
    <recommendedName>
        <fullName evidence="8">Sulfatase N-terminal domain-containing protein</fullName>
    </recommendedName>
</protein>
<feature type="domain" description="Sulfatase N-terminal" evidence="8">
    <location>
        <begin position="66"/>
        <end position="211"/>
    </location>
</feature>
<feature type="region of interest" description="Disordered" evidence="7">
    <location>
        <begin position="1"/>
        <end position="25"/>
    </location>
</feature>
<dbReference type="Gene3D" id="3.40.720.10">
    <property type="entry name" value="Alkaline Phosphatase, subunit A"/>
    <property type="match status" value="1"/>
</dbReference>
<comment type="similarity">
    <text evidence="2">Belongs to the sulfatase family.</text>
</comment>
<dbReference type="GO" id="GO:0004065">
    <property type="term" value="F:arylsulfatase activity"/>
    <property type="evidence" value="ECO:0007669"/>
    <property type="project" value="TreeGrafter"/>
</dbReference>
<reference evidence="9" key="1">
    <citation type="submission" date="2018-05" db="EMBL/GenBank/DDBJ databases">
        <authorList>
            <person name="Lanie J.A."/>
            <person name="Ng W.-L."/>
            <person name="Kazmierczak K.M."/>
            <person name="Andrzejewski T.M."/>
            <person name="Davidsen T.M."/>
            <person name="Wayne K.J."/>
            <person name="Tettelin H."/>
            <person name="Glass J.I."/>
            <person name="Rusch D."/>
            <person name="Podicherti R."/>
            <person name="Tsui H.-C.T."/>
            <person name="Winkler M.E."/>
        </authorList>
    </citation>
    <scope>NUCLEOTIDE SEQUENCE</scope>
</reference>
<accession>A0A382WY70</accession>
<evidence type="ECO:0000256" key="3">
    <source>
        <dbReference type="ARBA" id="ARBA00022723"/>
    </source>
</evidence>
<keyword evidence="3" id="KW-0479">Metal-binding</keyword>
<dbReference type="GO" id="GO:0046872">
    <property type="term" value="F:metal ion binding"/>
    <property type="evidence" value="ECO:0007669"/>
    <property type="project" value="UniProtKB-KW"/>
</dbReference>
<dbReference type="InterPro" id="IPR050738">
    <property type="entry name" value="Sulfatase"/>
</dbReference>
<proteinExistence type="inferred from homology"/>
<keyword evidence="5" id="KW-0378">Hydrolase</keyword>
<keyword evidence="4" id="KW-0732">Signal</keyword>
<evidence type="ECO:0000256" key="1">
    <source>
        <dbReference type="ARBA" id="ARBA00001913"/>
    </source>
</evidence>
<evidence type="ECO:0000256" key="2">
    <source>
        <dbReference type="ARBA" id="ARBA00008779"/>
    </source>
</evidence>
<gene>
    <name evidence="9" type="ORF">METZ01_LOCUS416711</name>
</gene>
<dbReference type="SUPFAM" id="SSF53649">
    <property type="entry name" value="Alkaline phosphatase-like"/>
    <property type="match status" value="1"/>
</dbReference>
<dbReference type="AlphaFoldDB" id="A0A382WY70"/>
<evidence type="ECO:0000313" key="9">
    <source>
        <dbReference type="EMBL" id="SVD63857.1"/>
    </source>
</evidence>
<evidence type="ECO:0000256" key="5">
    <source>
        <dbReference type="ARBA" id="ARBA00022801"/>
    </source>
</evidence>
<dbReference type="Pfam" id="PF00884">
    <property type="entry name" value="Sulfatase"/>
    <property type="match status" value="1"/>
</dbReference>
<sequence>TKKQGPLNIGFTSVARNPPRKKYSKKELADLPVSLRKQLAKKGGKSKYYCVDEEGKTTWLTDYDGDSMVDFVDRNKSRPFFLYWSPEAVHSFNTEAPERLTKRTRAQGKRRKLAGAIVSVDDQVGKLLQALEKHKLRRNTLVIFSSDNGANSGEGGSSTPYTGGKGGGTQKEGWVRVPTILSMPGALPEGKQYQGLVANFDFYSTIAALSGQKIPAHCDGVDLFPYLKGERSGPAHEYLFWLNNQPDDAVRRHLIAVRWQDWRLYKKYKKDPWQ</sequence>
<evidence type="ECO:0000259" key="8">
    <source>
        <dbReference type="Pfam" id="PF00884"/>
    </source>
</evidence>
<evidence type="ECO:0000256" key="6">
    <source>
        <dbReference type="ARBA" id="ARBA00022837"/>
    </source>
</evidence>
<feature type="region of interest" description="Disordered" evidence="7">
    <location>
        <begin position="147"/>
        <end position="169"/>
    </location>
</feature>
<organism evidence="9">
    <name type="scientific">marine metagenome</name>
    <dbReference type="NCBI Taxonomy" id="408172"/>
    <lineage>
        <taxon>unclassified sequences</taxon>
        <taxon>metagenomes</taxon>
        <taxon>ecological metagenomes</taxon>
    </lineage>
</organism>